<accession>A0A3N4IP89</accession>
<proteinExistence type="predicted"/>
<protein>
    <submittedName>
        <fullName evidence="2">Uncharacterized protein</fullName>
    </submittedName>
</protein>
<name>A0A3N4IP89_ASCIM</name>
<keyword evidence="3" id="KW-1185">Reference proteome</keyword>
<organism evidence="2 3">
    <name type="scientific">Ascobolus immersus RN42</name>
    <dbReference type="NCBI Taxonomy" id="1160509"/>
    <lineage>
        <taxon>Eukaryota</taxon>
        <taxon>Fungi</taxon>
        <taxon>Dikarya</taxon>
        <taxon>Ascomycota</taxon>
        <taxon>Pezizomycotina</taxon>
        <taxon>Pezizomycetes</taxon>
        <taxon>Pezizales</taxon>
        <taxon>Ascobolaceae</taxon>
        <taxon>Ascobolus</taxon>
    </lineage>
</organism>
<evidence type="ECO:0000313" key="3">
    <source>
        <dbReference type="Proteomes" id="UP000275078"/>
    </source>
</evidence>
<feature type="compositionally biased region" description="Basic and acidic residues" evidence="1">
    <location>
        <begin position="94"/>
        <end position="126"/>
    </location>
</feature>
<dbReference type="EMBL" id="ML119646">
    <property type="protein sequence ID" value="RPA87749.1"/>
    <property type="molecule type" value="Genomic_DNA"/>
</dbReference>
<evidence type="ECO:0000256" key="1">
    <source>
        <dbReference type="SAM" id="MobiDB-lite"/>
    </source>
</evidence>
<reference evidence="2 3" key="1">
    <citation type="journal article" date="2018" name="Nat. Ecol. Evol.">
        <title>Pezizomycetes genomes reveal the molecular basis of ectomycorrhizal truffle lifestyle.</title>
        <authorList>
            <person name="Murat C."/>
            <person name="Payen T."/>
            <person name="Noel B."/>
            <person name="Kuo A."/>
            <person name="Morin E."/>
            <person name="Chen J."/>
            <person name="Kohler A."/>
            <person name="Krizsan K."/>
            <person name="Balestrini R."/>
            <person name="Da Silva C."/>
            <person name="Montanini B."/>
            <person name="Hainaut M."/>
            <person name="Levati E."/>
            <person name="Barry K.W."/>
            <person name="Belfiori B."/>
            <person name="Cichocki N."/>
            <person name="Clum A."/>
            <person name="Dockter R.B."/>
            <person name="Fauchery L."/>
            <person name="Guy J."/>
            <person name="Iotti M."/>
            <person name="Le Tacon F."/>
            <person name="Lindquist E.A."/>
            <person name="Lipzen A."/>
            <person name="Malagnac F."/>
            <person name="Mello A."/>
            <person name="Molinier V."/>
            <person name="Miyauchi S."/>
            <person name="Poulain J."/>
            <person name="Riccioni C."/>
            <person name="Rubini A."/>
            <person name="Sitrit Y."/>
            <person name="Splivallo R."/>
            <person name="Traeger S."/>
            <person name="Wang M."/>
            <person name="Zifcakova L."/>
            <person name="Wipf D."/>
            <person name="Zambonelli A."/>
            <person name="Paolocci F."/>
            <person name="Nowrousian M."/>
            <person name="Ottonello S."/>
            <person name="Baldrian P."/>
            <person name="Spatafora J.W."/>
            <person name="Henrissat B."/>
            <person name="Nagy L.G."/>
            <person name="Aury J.M."/>
            <person name="Wincker P."/>
            <person name="Grigoriev I.V."/>
            <person name="Bonfante P."/>
            <person name="Martin F.M."/>
        </authorList>
    </citation>
    <scope>NUCLEOTIDE SEQUENCE [LARGE SCALE GENOMIC DNA]</scope>
    <source>
        <strain evidence="2 3">RN42</strain>
    </source>
</reference>
<dbReference type="AlphaFoldDB" id="A0A3N4IP89"/>
<feature type="region of interest" description="Disordered" evidence="1">
    <location>
        <begin position="94"/>
        <end position="142"/>
    </location>
</feature>
<gene>
    <name evidence="2" type="ORF">BJ508DRAFT_64036</name>
</gene>
<evidence type="ECO:0000313" key="2">
    <source>
        <dbReference type="EMBL" id="RPA87749.1"/>
    </source>
</evidence>
<sequence length="164" mass="18319">MHAALKLKAPNLSTTFTTGYKRDGFCENDDTETGVKITPSIKASMDFTIEQAYKGDKTPTVLYQKPDIFSVDIMEFPESCLHVELPEGETKVLKKQFEDEEEKKRLEEEEEKRRLNPEGEDVKVKSSDGGGEEASKEESGSLKMGPMSVYCIYALVAMLAVVPL</sequence>
<dbReference type="Proteomes" id="UP000275078">
    <property type="component" value="Unassembled WGS sequence"/>
</dbReference>